<protein>
    <submittedName>
        <fullName evidence="2">Uncharacterized protein</fullName>
    </submittedName>
</protein>
<dbReference type="AlphaFoldDB" id="A0A426XTL7"/>
<reference evidence="2 3" key="1">
    <citation type="journal article" date="2014" name="Agronomy (Basel)">
        <title>A Draft Genome Sequence for Ensete ventricosum, the Drought-Tolerant Tree Against Hunger.</title>
        <authorList>
            <person name="Harrison J."/>
            <person name="Moore K.A."/>
            <person name="Paszkiewicz K."/>
            <person name="Jones T."/>
            <person name="Grant M."/>
            <person name="Ambacheew D."/>
            <person name="Muzemil S."/>
            <person name="Studholme D.J."/>
        </authorList>
    </citation>
    <scope>NUCLEOTIDE SEQUENCE [LARGE SCALE GENOMIC DNA]</scope>
</reference>
<feature type="compositionally biased region" description="Basic and acidic residues" evidence="1">
    <location>
        <begin position="82"/>
        <end position="103"/>
    </location>
</feature>
<evidence type="ECO:0000313" key="2">
    <source>
        <dbReference type="EMBL" id="RRT42814.1"/>
    </source>
</evidence>
<feature type="region of interest" description="Disordered" evidence="1">
    <location>
        <begin position="72"/>
        <end position="103"/>
    </location>
</feature>
<sequence>MERAIAGDSGTARKVGCESGAAILVVAPHRRGEQGLRSNGHPLESSGGTKISGGEDGGGAATLVLLLGDEATMDNGTGGLREGGHEVEGNHTHPPSEEGEHGDIREVVADTEAGDDGALARVRRVEKRGVVMLRGCGHCREVIKLSLDSGKKKKE</sequence>
<evidence type="ECO:0000256" key="1">
    <source>
        <dbReference type="SAM" id="MobiDB-lite"/>
    </source>
</evidence>
<evidence type="ECO:0000313" key="3">
    <source>
        <dbReference type="Proteomes" id="UP000287651"/>
    </source>
</evidence>
<comment type="caution">
    <text evidence="2">The sequence shown here is derived from an EMBL/GenBank/DDBJ whole genome shotgun (WGS) entry which is preliminary data.</text>
</comment>
<proteinExistence type="predicted"/>
<accession>A0A426XTL7</accession>
<gene>
    <name evidence="2" type="ORF">B296_00018064</name>
</gene>
<feature type="region of interest" description="Disordered" evidence="1">
    <location>
        <begin position="30"/>
        <end position="56"/>
    </location>
</feature>
<organism evidence="2 3">
    <name type="scientific">Ensete ventricosum</name>
    <name type="common">Abyssinian banana</name>
    <name type="synonym">Musa ensete</name>
    <dbReference type="NCBI Taxonomy" id="4639"/>
    <lineage>
        <taxon>Eukaryota</taxon>
        <taxon>Viridiplantae</taxon>
        <taxon>Streptophyta</taxon>
        <taxon>Embryophyta</taxon>
        <taxon>Tracheophyta</taxon>
        <taxon>Spermatophyta</taxon>
        <taxon>Magnoliopsida</taxon>
        <taxon>Liliopsida</taxon>
        <taxon>Zingiberales</taxon>
        <taxon>Musaceae</taxon>
        <taxon>Ensete</taxon>
    </lineage>
</organism>
<dbReference type="EMBL" id="AMZH03017567">
    <property type="protein sequence ID" value="RRT42814.1"/>
    <property type="molecule type" value="Genomic_DNA"/>
</dbReference>
<name>A0A426XTL7_ENSVE</name>
<dbReference type="Proteomes" id="UP000287651">
    <property type="component" value="Unassembled WGS sequence"/>
</dbReference>